<dbReference type="HOGENOM" id="CLU_3434980_0_0_9"/>
<dbReference type="EMBL" id="CBUL010000232">
    <property type="protein sequence ID" value="CDI61742.1"/>
    <property type="molecule type" value="Genomic_DNA"/>
</dbReference>
<gene>
    <name evidence="1" type="ORF">LHCIRMBIA104_00532</name>
</gene>
<proteinExistence type="predicted"/>
<evidence type="ECO:0000313" key="1">
    <source>
        <dbReference type="EMBL" id="CDI61742.1"/>
    </source>
</evidence>
<sequence length="14" mass="1864">MRTNVYDPWWRINL</sequence>
<organism evidence="1 2">
    <name type="scientific">Lactobacillus helveticus CIRM-BIA 104</name>
    <dbReference type="NCBI Taxonomy" id="1226333"/>
    <lineage>
        <taxon>Bacteria</taxon>
        <taxon>Bacillati</taxon>
        <taxon>Bacillota</taxon>
        <taxon>Bacilli</taxon>
        <taxon>Lactobacillales</taxon>
        <taxon>Lactobacillaceae</taxon>
        <taxon>Lactobacillus</taxon>
    </lineage>
</organism>
<reference evidence="1" key="1">
    <citation type="submission" date="2013-09" db="EMBL/GenBank/DDBJ databases">
        <title>Draft Genome Sequence of five Lactobacillus helveticus strains CIRM-BIA 101T, 103, 104, 951 and 953 isolated from milk product.</title>
        <authorList>
            <person name="Valence F."/>
            <person name="Chuat V."/>
            <person name="Ma L."/>
            <person name="Creno S."/>
            <person name="Falentin H."/>
            <person name="Lortal S."/>
            <person name="Bizet C."/>
            <person name="Clermont D."/>
            <person name="Loux V."/>
            <person name="Bouchier C."/>
            <person name="Cousin S."/>
        </authorList>
    </citation>
    <scope>NUCLEOTIDE SEQUENCE [LARGE SCALE GENOMIC DNA]</scope>
    <source>
        <strain evidence="1">CIRM-BIA 104</strain>
    </source>
</reference>
<accession>U6FCP1</accession>
<evidence type="ECO:0000313" key="2">
    <source>
        <dbReference type="Proteomes" id="UP000017247"/>
    </source>
</evidence>
<name>U6FCP1_LACHE</name>
<dbReference type="Proteomes" id="UP000017247">
    <property type="component" value="Unassembled WGS sequence"/>
</dbReference>
<comment type="caution">
    <text evidence="1">The sequence shown here is derived from an EMBL/GenBank/DDBJ whole genome shotgun (WGS) entry which is preliminary data.</text>
</comment>
<protein>
    <submittedName>
        <fullName evidence="1">Uncharacterized protein</fullName>
    </submittedName>
</protein>